<protein>
    <submittedName>
        <fullName evidence="2">UDP-N-acetylglucosamine 2-epimerase</fullName>
        <ecNumber evidence="2">3.2.1.183</ecNumber>
    </submittedName>
</protein>
<proteinExistence type="predicted"/>
<reference evidence="2" key="1">
    <citation type="submission" date="2022-07" db="EMBL/GenBank/DDBJ databases">
        <title>Faecal culturing of patients with breast cancer.</title>
        <authorList>
            <person name="Teng N.M.Y."/>
            <person name="Kiu R."/>
            <person name="Evans R."/>
            <person name="Baker D.J."/>
            <person name="Zenner C."/>
            <person name="Robinson S.D."/>
            <person name="Hall L.J."/>
        </authorList>
    </citation>
    <scope>NUCLEOTIDE SEQUENCE</scope>
    <source>
        <strain evidence="2">LH1062</strain>
    </source>
</reference>
<dbReference type="NCBIfam" id="TIGR03568">
    <property type="entry name" value="NeuC_NnaA"/>
    <property type="match status" value="1"/>
</dbReference>
<feature type="domain" description="UDP-N-acetylglucosamine 2-epimerase" evidence="1">
    <location>
        <begin position="3"/>
        <end position="261"/>
    </location>
</feature>
<name>A0ABY5HYG3_9FIRM</name>
<evidence type="ECO:0000313" key="2">
    <source>
        <dbReference type="EMBL" id="UTY38119.1"/>
    </source>
</evidence>
<dbReference type="PANTHER" id="PTHR43174">
    <property type="entry name" value="UDP-N-ACETYLGLUCOSAMINE 2-EPIMERASE"/>
    <property type="match status" value="1"/>
</dbReference>
<sequence>MGTVIAAGHHCIPIAHIHGGETTEGAIDESIRHSITKFSHLHFTSCDEYYKRVIQLGENPNFVFNVGALGVENILTQKLLSREELGNDIFFTKGKYALVTFHPVTLEKNTAEHQLKEMLEAFLLFDDLKFIITKSNADAGGKIINKIIDQYCCEYPNKFYSEFSLGMIRYLSSMKYADLVIGNSSSGIIESPSFKVPTINIGDRQKGRKQAISIINCKPIKREIYEAMKLGLSQQFRNKLVDMSSPYGFGKTSQRMIDIIKLNIKSNKIDLKKKFYDINFKP</sequence>
<evidence type="ECO:0000259" key="1">
    <source>
        <dbReference type="Pfam" id="PF02350"/>
    </source>
</evidence>
<accession>A0ABY5HYG3</accession>
<dbReference type="Pfam" id="PF02350">
    <property type="entry name" value="Epimerase_2"/>
    <property type="match status" value="1"/>
</dbReference>
<keyword evidence="3" id="KW-1185">Reference proteome</keyword>
<keyword evidence="2" id="KW-0326">Glycosidase</keyword>
<dbReference type="GO" id="GO:0016798">
    <property type="term" value="F:hydrolase activity, acting on glycosyl bonds"/>
    <property type="evidence" value="ECO:0007669"/>
    <property type="project" value="UniProtKB-KW"/>
</dbReference>
<dbReference type="EC" id="3.2.1.183" evidence="2"/>
<dbReference type="InterPro" id="IPR020004">
    <property type="entry name" value="UDP-GlcNAc_Epase"/>
</dbReference>
<keyword evidence="2" id="KW-0378">Hydrolase</keyword>
<dbReference type="EMBL" id="CP101620">
    <property type="protein sequence ID" value="UTY38119.1"/>
    <property type="molecule type" value="Genomic_DNA"/>
</dbReference>
<evidence type="ECO:0000313" key="3">
    <source>
        <dbReference type="Proteomes" id="UP001060112"/>
    </source>
</evidence>
<dbReference type="InterPro" id="IPR029767">
    <property type="entry name" value="WecB-like"/>
</dbReference>
<dbReference type="PANTHER" id="PTHR43174:SF3">
    <property type="entry name" value="UDP-N-ACETYLGLUCOSAMINE 2-EPIMERASE"/>
    <property type="match status" value="1"/>
</dbReference>
<organism evidence="2 3">
    <name type="scientific">Allocoprobacillus halotolerans</name>
    <dbReference type="NCBI Taxonomy" id="2944914"/>
    <lineage>
        <taxon>Bacteria</taxon>
        <taxon>Bacillati</taxon>
        <taxon>Bacillota</taxon>
        <taxon>Erysipelotrichia</taxon>
        <taxon>Erysipelotrichales</taxon>
        <taxon>Erysipelotrichaceae</taxon>
        <taxon>Allocoprobacillus</taxon>
    </lineage>
</organism>
<gene>
    <name evidence="2" type="primary">neuC</name>
    <name evidence="2" type="ORF">NMU03_10495</name>
</gene>
<dbReference type="InterPro" id="IPR003331">
    <property type="entry name" value="UDP_GlcNAc_Epimerase_2_dom"/>
</dbReference>
<dbReference type="Proteomes" id="UP001060112">
    <property type="component" value="Chromosome"/>
</dbReference>
<dbReference type="SUPFAM" id="SSF53756">
    <property type="entry name" value="UDP-Glycosyltransferase/glycogen phosphorylase"/>
    <property type="match status" value="1"/>
</dbReference>
<dbReference type="Gene3D" id="3.40.50.2000">
    <property type="entry name" value="Glycogen Phosphorylase B"/>
    <property type="match status" value="2"/>
</dbReference>